<dbReference type="GO" id="GO:0030428">
    <property type="term" value="C:cell septum"/>
    <property type="evidence" value="ECO:0007669"/>
    <property type="project" value="TreeGrafter"/>
</dbReference>
<feature type="compositionally biased region" description="Pro residues" evidence="1">
    <location>
        <begin position="65"/>
        <end position="75"/>
    </location>
</feature>
<feature type="compositionally biased region" description="Pro residues" evidence="1">
    <location>
        <begin position="94"/>
        <end position="126"/>
    </location>
</feature>
<dbReference type="PANTHER" id="PTHR38687:SF1">
    <property type="entry name" value="CELL DIVISION PROTEIN DEDD"/>
    <property type="match status" value="1"/>
</dbReference>
<evidence type="ECO:0000256" key="1">
    <source>
        <dbReference type="SAM" id="MobiDB-lite"/>
    </source>
</evidence>
<dbReference type="KEGG" id="tcl:Tchl_3352"/>
<keyword evidence="2" id="KW-1133">Transmembrane helix</keyword>
<keyword evidence="2" id="KW-0812">Transmembrane</keyword>
<dbReference type="InterPro" id="IPR036680">
    <property type="entry name" value="SPOR-like_sf"/>
</dbReference>
<reference evidence="3 4" key="1">
    <citation type="submission" date="2016-12" db="EMBL/GenBank/DDBJ databases">
        <title>Complete genome sequence of Thauera chlorobenzoica, a Betaproteobacterium degrading haloaromatics anaerobically to CO2 and halides.</title>
        <authorList>
            <person name="Goris T."/>
            <person name="Mergelsberg M."/>
            <person name="Boll M."/>
        </authorList>
    </citation>
    <scope>NUCLEOTIDE SEQUENCE [LARGE SCALE GENOMIC DNA]</scope>
    <source>
        <strain evidence="3 4">3CB1</strain>
    </source>
</reference>
<evidence type="ECO:0000313" key="3">
    <source>
        <dbReference type="EMBL" id="APR06158.1"/>
    </source>
</evidence>
<feature type="compositionally biased region" description="Low complexity" evidence="1">
    <location>
        <begin position="82"/>
        <end position="93"/>
    </location>
</feature>
<sequence>MSDADNLEIKKRARRRLVGAIALALLAAIVLPMTMDQEPHSAVQDIQITIPDREAATGLQRPLAMAPPPVDIAPPPEEEDGVAAPGDKPAPAADSPPAPAPRPAPTPAPTPTPKPEAPVRPAPEAGPLPAVSAEEEARVRAILSGQPVPPRGESFVVQVGAFSEAAKAARLADELKAKGFPAYTEVVGSVTRVRVGPVPGRSAAEAVATRLKAGGHQAVLQAR</sequence>
<evidence type="ECO:0000256" key="2">
    <source>
        <dbReference type="SAM" id="Phobius"/>
    </source>
</evidence>
<dbReference type="AlphaFoldDB" id="A0A1H5TJW2"/>
<feature type="region of interest" description="Disordered" evidence="1">
    <location>
        <begin position="55"/>
        <end position="137"/>
    </location>
</feature>
<proteinExistence type="predicted"/>
<dbReference type="GO" id="GO:0042834">
    <property type="term" value="F:peptidoglycan binding"/>
    <property type="evidence" value="ECO:0007669"/>
    <property type="project" value="InterPro"/>
</dbReference>
<dbReference type="OrthoDB" id="8563804at2"/>
<dbReference type="PANTHER" id="PTHR38687">
    <property type="entry name" value="CELL DIVISION PROTEIN DEDD-RELATED"/>
    <property type="match status" value="1"/>
</dbReference>
<dbReference type="Proteomes" id="UP000185739">
    <property type="component" value="Chromosome"/>
</dbReference>
<dbReference type="EMBL" id="CP018839">
    <property type="protein sequence ID" value="APR06158.1"/>
    <property type="molecule type" value="Genomic_DNA"/>
</dbReference>
<dbReference type="STRING" id="96773.Tchl_3352"/>
<evidence type="ECO:0000313" key="4">
    <source>
        <dbReference type="Proteomes" id="UP000185739"/>
    </source>
</evidence>
<dbReference type="Pfam" id="PF05036">
    <property type="entry name" value="SPOR"/>
    <property type="match status" value="1"/>
</dbReference>
<dbReference type="GO" id="GO:0032506">
    <property type="term" value="P:cytokinetic process"/>
    <property type="evidence" value="ECO:0007669"/>
    <property type="project" value="TreeGrafter"/>
</dbReference>
<accession>A0A1H5TJW2</accession>
<dbReference type="PROSITE" id="PS51724">
    <property type="entry name" value="SPOR"/>
    <property type="match status" value="1"/>
</dbReference>
<dbReference type="InterPro" id="IPR052521">
    <property type="entry name" value="Cell_div_SPOR-domain"/>
</dbReference>
<dbReference type="GO" id="GO:0032153">
    <property type="term" value="C:cell division site"/>
    <property type="evidence" value="ECO:0007669"/>
    <property type="project" value="TreeGrafter"/>
</dbReference>
<dbReference type="RefSeq" id="WP_075149399.1">
    <property type="nucleotide sequence ID" value="NZ_CP018839.1"/>
</dbReference>
<name>A0A1H5TJW2_9RHOO</name>
<keyword evidence="2" id="KW-0472">Membrane</keyword>
<feature type="transmembrane region" description="Helical" evidence="2">
    <location>
        <begin position="17"/>
        <end position="35"/>
    </location>
</feature>
<keyword evidence="4" id="KW-1185">Reference proteome</keyword>
<dbReference type="Gene3D" id="3.30.70.1070">
    <property type="entry name" value="Sporulation related repeat"/>
    <property type="match status" value="1"/>
</dbReference>
<keyword evidence="3" id="KW-0132">Cell division</keyword>
<gene>
    <name evidence="3" type="ORF">Tchl_3352</name>
</gene>
<keyword evidence="3" id="KW-0131">Cell cycle</keyword>
<dbReference type="InterPro" id="IPR007730">
    <property type="entry name" value="SPOR-like_dom"/>
</dbReference>
<organism evidence="3 4">
    <name type="scientific">Thauera chlorobenzoica</name>
    <dbReference type="NCBI Taxonomy" id="96773"/>
    <lineage>
        <taxon>Bacteria</taxon>
        <taxon>Pseudomonadati</taxon>
        <taxon>Pseudomonadota</taxon>
        <taxon>Betaproteobacteria</taxon>
        <taxon>Rhodocyclales</taxon>
        <taxon>Zoogloeaceae</taxon>
        <taxon>Thauera</taxon>
    </lineage>
</organism>
<dbReference type="SUPFAM" id="SSF110997">
    <property type="entry name" value="Sporulation related repeat"/>
    <property type="match status" value="1"/>
</dbReference>
<protein>
    <submittedName>
        <fullName evidence="3">Cell division protein DedD</fullName>
    </submittedName>
</protein>